<organism evidence="1 2">
    <name type="scientific">Sphenostylis stenocarpa</name>
    <dbReference type="NCBI Taxonomy" id="92480"/>
    <lineage>
        <taxon>Eukaryota</taxon>
        <taxon>Viridiplantae</taxon>
        <taxon>Streptophyta</taxon>
        <taxon>Embryophyta</taxon>
        <taxon>Tracheophyta</taxon>
        <taxon>Spermatophyta</taxon>
        <taxon>Magnoliopsida</taxon>
        <taxon>eudicotyledons</taxon>
        <taxon>Gunneridae</taxon>
        <taxon>Pentapetalae</taxon>
        <taxon>rosids</taxon>
        <taxon>fabids</taxon>
        <taxon>Fabales</taxon>
        <taxon>Fabaceae</taxon>
        <taxon>Papilionoideae</taxon>
        <taxon>50 kb inversion clade</taxon>
        <taxon>NPAAA clade</taxon>
        <taxon>indigoferoid/millettioid clade</taxon>
        <taxon>Phaseoleae</taxon>
        <taxon>Sphenostylis</taxon>
    </lineage>
</organism>
<name>A0AA86SF90_9FABA</name>
<sequence length="58" mass="6318">MRFLLVPKRESATIKGTFAGIILLDAVGFVPNKPFPLSLTSEGKIEVSRAREKALCTV</sequence>
<keyword evidence="2" id="KW-1185">Reference proteome</keyword>
<evidence type="ECO:0000313" key="1">
    <source>
        <dbReference type="EMBL" id="CAJ1947768.1"/>
    </source>
</evidence>
<reference evidence="1" key="1">
    <citation type="submission" date="2023-10" db="EMBL/GenBank/DDBJ databases">
        <authorList>
            <person name="Domelevo Entfellner J.-B."/>
        </authorList>
    </citation>
    <scope>NUCLEOTIDE SEQUENCE</scope>
</reference>
<evidence type="ECO:0000313" key="2">
    <source>
        <dbReference type="Proteomes" id="UP001189624"/>
    </source>
</evidence>
<dbReference type="AlphaFoldDB" id="A0AA86SF90"/>
<protein>
    <submittedName>
        <fullName evidence="1">Uncharacterized protein</fullName>
    </submittedName>
</protein>
<gene>
    <name evidence="1" type="ORF">AYBTSS11_LOCUS12835</name>
</gene>
<feature type="non-terminal residue" evidence="1">
    <location>
        <position position="58"/>
    </location>
</feature>
<dbReference type="Proteomes" id="UP001189624">
    <property type="component" value="Chromosome 4"/>
</dbReference>
<proteinExistence type="predicted"/>
<accession>A0AA86SF90</accession>
<dbReference type="EMBL" id="OY731401">
    <property type="protein sequence ID" value="CAJ1947768.1"/>
    <property type="molecule type" value="Genomic_DNA"/>
</dbReference>
<dbReference type="Gramene" id="rna-AYBTSS11_LOCUS12835">
    <property type="protein sequence ID" value="CAJ1947768.1"/>
    <property type="gene ID" value="gene-AYBTSS11_LOCUS12835"/>
</dbReference>
<feature type="non-terminal residue" evidence="1">
    <location>
        <position position="1"/>
    </location>
</feature>